<name>A0A6L9Q8C4_9ACTN</name>
<dbReference type="RefSeq" id="WP_163053360.1">
    <property type="nucleotide sequence ID" value="NZ_JAAGLI010000113.1"/>
</dbReference>
<comment type="caution">
    <text evidence="2">The sequence shown here is derived from an EMBL/GenBank/DDBJ whole genome shotgun (WGS) entry which is preliminary data.</text>
</comment>
<accession>A0A6L9Q8C4</accession>
<gene>
    <name evidence="2" type="ORF">G3I70_04455</name>
</gene>
<feature type="coiled-coil region" evidence="1">
    <location>
        <begin position="29"/>
        <end position="56"/>
    </location>
</feature>
<evidence type="ECO:0000256" key="1">
    <source>
        <dbReference type="SAM" id="Coils"/>
    </source>
</evidence>
<sequence length="294" mass="32836">MSKDSTDSSGGVWKAWGLDEGLELAKARLNGIRADEESVKCELSEAQAELHRAKAQLTALLGFAYMERIDRGVAPSDIAHRGLISIDELWLLLSGTYEPGEGDWIKRVATGLIAVGRNWRIDRLRYCLEELGVAATRFDNASRRWETLRHRVSDAEEDVRRITADLAAAAVSRKKVRPRSSSSGSGHKRAVIIPDVQGYECKPDPLLAATEVEFIQSLRRYREWAGNPSYRDMAERVTDGPSYGTLANVLRHEYMPRKLKTLEAFVRGLGGGDEDVRAWATAWRRLVASAKENV</sequence>
<evidence type="ECO:0000313" key="3">
    <source>
        <dbReference type="Proteomes" id="UP000475532"/>
    </source>
</evidence>
<protein>
    <submittedName>
        <fullName evidence="2">Uncharacterized protein</fullName>
    </submittedName>
</protein>
<dbReference type="EMBL" id="JAAGLI010000113">
    <property type="protein sequence ID" value="NEA21750.1"/>
    <property type="molecule type" value="Genomic_DNA"/>
</dbReference>
<dbReference type="AlphaFoldDB" id="A0A6L9Q8C4"/>
<evidence type="ECO:0000313" key="2">
    <source>
        <dbReference type="EMBL" id="NEA21750.1"/>
    </source>
</evidence>
<keyword evidence="1" id="KW-0175">Coiled coil</keyword>
<dbReference type="Proteomes" id="UP000475532">
    <property type="component" value="Unassembled WGS sequence"/>
</dbReference>
<proteinExistence type="predicted"/>
<organism evidence="2 3">
    <name type="scientific">Actinomadura bangladeshensis</name>
    <dbReference type="NCBI Taxonomy" id="453573"/>
    <lineage>
        <taxon>Bacteria</taxon>
        <taxon>Bacillati</taxon>
        <taxon>Actinomycetota</taxon>
        <taxon>Actinomycetes</taxon>
        <taxon>Streptosporangiales</taxon>
        <taxon>Thermomonosporaceae</taxon>
        <taxon>Actinomadura</taxon>
    </lineage>
</organism>
<reference evidence="2 3" key="1">
    <citation type="submission" date="2020-01" db="EMBL/GenBank/DDBJ databases">
        <title>Insect and environment-associated Actinomycetes.</title>
        <authorList>
            <person name="Currrie C."/>
            <person name="Chevrette M."/>
            <person name="Carlson C."/>
            <person name="Stubbendieck R."/>
            <person name="Wendt-Pienkowski E."/>
        </authorList>
    </citation>
    <scope>NUCLEOTIDE SEQUENCE [LARGE SCALE GENOMIC DNA]</scope>
    <source>
        <strain evidence="2 3">SID10258</strain>
    </source>
</reference>